<accession>A0A964XLQ9</accession>
<comment type="caution">
    <text evidence="1">The sequence shown here is derived from an EMBL/GenBank/DDBJ whole genome shotgun (WGS) entry which is preliminary data.</text>
</comment>
<organism evidence="1 2">
    <name type="scientific">Streptomyces boluensis</name>
    <dbReference type="NCBI Taxonomy" id="1775135"/>
    <lineage>
        <taxon>Bacteria</taxon>
        <taxon>Bacillati</taxon>
        <taxon>Actinomycetota</taxon>
        <taxon>Actinomycetes</taxon>
        <taxon>Kitasatosporales</taxon>
        <taxon>Streptomycetaceae</taxon>
        <taxon>Streptomyces</taxon>
    </lineage>
</organism>
<reference evidence="1" key="1">
    <citation type="submission" date="2020-01" db="EMBL/GenBank/DDBJ databases">
        <title>Whole-genome analyses of novel actinobacteria.</title>
        <authorList>
            <person name="Sahin N."/>
        </authorList>
    </citation>
    <scope>NUCLEOTIDE SEQUENCE</scope>
    <source>
        <strain evidence="1">YC537</strain>
    </source>
</reference>
<dbReference type="Proteomes" id="UP000598297">
    <property type="component" value="Unassembled WGS sequence"/>
</dbReference>
<evidence type="ECO:0000313" key="2">
    <source>
        <dbReference type="Proteomes" id="UP000598297"/>
    </source>
</evidence>
<dbReference type="RefSeq" id="WP_161696512.1">
    <property type="nucleotide sequence ID" value="NZ_JAAAHS010000062.1"/>
</dbReference>
<proteinExistence type="predicted"/>
<protein>
    <submittedName>
        <fullName evidence="1">Uncharacterized protein</fullName>
    </submittedName>
</protein>
<dbReference type="OrthoDB" id="4215678at2"/>
<evidence type="ECO:0000313" key="1">
    <source>
        <dbReference type="EMBL" id="NBE51997.1"/>
    </source>
</evidence>
<keyword evidence="2" id="KW-1185">Reference proteome</keyword>
<sequence length="171" mass="18755">MADMRDLWWAAGRMAFSVAGSDTGRTNRWADSLRRSAALLEPVWPKGYSAGPFTHALPTIALYLYAVRLGDDPEHVSADEIVTALTPRRAAPEAPSLEDTVRENLTKRGHDLDDDSELSTLVRYLGEYRPPLATGIELASDGYWSGGTLMGAAAAWVHGVFTHHYLQRDSA</sequence>
<dbReference type="AlphaFoldDB" id="A0A964XLQ9"/>
<dbReference type="EMBL" id="JAAAHS010000062">
    <property type="protein sequence ID" value="NBE51997.1"/>
    <property type="molecule type" value="Genomic_DNA"/>
</dbReference>
<name>A0A964XLQ9_9ACTN</name>
<gene>
    <name evidence="1" type="ORF">GUY60_11295</name>
</gene>